<dbReference type="Proteomes" id="UP000002051">
    <property type="component" value="Chromosome 3"/>
</dbReference>
<evidence type="ECO:0000313" key="4">
    <source>
        <dbReference type="Proteomes" id="UP000002051"/>
    </source>
</evidence>
<organism evidence="2 4">
    <name type="scientific">Medicago truncatula</name>
    <name type="common">Barrel medic</name>
    <name type="synonym">Medicago tribuloides</name>
    <dbReference type="NCBI Taxonomy" id="3880"/>
    <lineage>
        <taxon>Eukaryota</taxon>
        <taxon>Viridiplantae</taxon>
        <taxon>Streptophyta</taxon>
        <taxon>Embryophyta</taxon>
        <taxon>Tracheophyta</taxon>
        <taxon>Spermatophyta</taxon>
        <taxon>Magnoliopsida</taxon>
        <taxon>eudicotyledons</taxon>
        <taxon>Gunneridae</taxon>
        <taxon>Pentapetalae</taxon>
        <taxon>rosids</taxon>
        <taxon>fabids</taxon>
        <taxon>Fabales</taxon>
        <taxon>Fabaceae</taxon>
        <taxon>Papilionoideae</taxon>
        <taxon>50 kb inversion clade</taxon>
        <taxon>NPAAA clade</taxon>
        <taxon>Hologalegina</taxon>
        <taxon>IRL clade</taxon>
        <taxon>Trifolieae</taxon>
        <taxon>Medicago</taxon>
    </lineage>
</organism>
<evidence type="ECO:0000256" key="1">
    <source>
        <dbReference type="SAM" id="SignalP"/>
    </source>
</evidence>
<feature type="signal peptide" evidence="1">
    <location>
        <begin position="1"/>
        <end position="18"/>
    </location>
</feature>
<dbReference type="EMBL" id="CM001219">
    <property type="protein sequence ID" value="AES68626.1"/>
    <property type="molecule type" value="Genomic_DNA"/>
</dbReference>
<name>G7IVI8_MEDTR</name>
<dbReference type="OMA" id="ANGICIT"/>
<evidence type="ECO:0000313" key="3">
    <source>
        <dbReference type="EnsemblPlants" id="AES68626"/>
    </source>
</evidence>
<protein>
    <recommendedName>
        <fullName evidence="5">Transmembrane protein</fullName>
    </recommendedName>
</protein>
<dbReference type="PaxDb" id="3880-AES68626"/>
<proteinExistence type="predicted"/>
<feature type="chain" id="PRO_5014572473" description="Transmembrane protein" evidence="1">
    <location>
        <begin position="19"/>
        <end position="93"/>
    </location>
</feature>
<dbReference type="EnsemblPlants" id="AES68626">
    <property type="protein sequence ID" value="AES68626"/>
    <property type="gene ID" value="MTR_3g010900"/>
</dbReference>
<dbReference type="AlphaFoldDB" id="G7IVI8"/>
<keyword evidence="4" id="KW-1185">Reference proteome</keyword>
<dbReference type="HOGENOM" id="CLU_2402952_0_0_1"/>
<gene>
    <name evidence="2" type="ordered locus">MTR_3g010900</name>
</gene>
<sequence>MTMLSGFTLYMWIYSASILKNLLIVSETLSCYNQQLVKVDFFPLEKVLYGIVTRYMTYFFGKQDQHQRGVANGICITANSASKVIGPAGDGTM</sequence>
<reference evidence="2 4" key="2">
    <citation type="journal article" date="2014" name="BMC Genomics">
        <title>An improved genome release (version Mt4.0) for the model legume Medicago truncatula.</title>
        <authorList>
            <person name="Tang H."/>
            <person name="Krishnakumar V."/>
            <person name="Bidwell S."/>
            <person name="Rosen B."/>
            <person name="Chan A."/>
            <person name="Zhou S."/>
            <person name="Gentzbittel L."/>
            <person name="Childs K.L."/>
            <person name="Yandell M."/>
            <person name="Gundlach H."/>
            <person name="Mayer K.F."/>
            <person name="Schwartz D.C."/>
            <person name="Town C.D."/>
        </authorList>
    </citation>
    <scope>GENOME REANNOTATION</scope>
    <source>
        <strain evidence="3 4">cv. Jemalong A17</strain>
    </source>
</reference>
<evidence type="ECO:0008006" key="5">
    <source>
        <dbReference type="Google" id="ProtNLM"/>
    </source>
</evidence>
<evidence type="ECO:0000313" key="2">
    <source>
        <dbReference type="EMBL" id="AES68626.1"/>
    </source>
</evidence>
<reference evidence="3" key="3">
    <citation type="submission" date="2015-04" db="UniProtKB">
        <authorList>
            <consortium name="EnsemblPlants"/>
        </authorList>
    </citation>
    <scope>IDENTIFICATION</scope>
    <source>
        <strain evidence="3">cv. Jemalong A17</strain>
    </source>
</reference>
<keyword evidence="1" id="KW-0732">Signal</keyword>
<reference evidence="2 4" key="1">
    <citation type="journal article" date="2011" name="Nature">
        <title>The Medicago genome provides insight into the evolution of rhizobial symbioses.</title>
        <authorList>
            <person name="Young N.D."/>
            <person name="Debelle F."/>
            <person name="Oldroyd G.E."/>
            <person name="Geurts R."/>
            <person name="Cannon S.B."/>
            <person name="Udvardi M.K."/>
            <person name="Benedito V.A."/>
            <person name="Mayer K.F."/>
            <person name="Gouzy J."/>
            <person name="Schoof H."/>
            <person name="Van de Peer Y."/>
            <person name="Proost S."/>
            <person name="Cook D.R."/>
            <person name="Meyers B.C."/>
            <person name="Spannagl M."/>
            <person name="Cheung F."/>
            <person name="De Mita S."/>
            <person name="Krishnakumar V."/>
            <person name="Gundlach H."/>
            <person name="Zhou S."/>
            <person name="Mudge J."/>
            <person name="Bharti A.K."/>
            <person name="Murray J.D."/>
            <person name="Naoumkina M.A."/>
            <person name="Rosen B."/>
            <person name="Silverstein K.A."/>
            <person name="Tang H."/>
            <person name="Rombauts S."/>
            <person name="Zhao P.X."/>
            <person name="Zhou P."/>
            <person name="Barbe V."/>
            <person name="Bardou P."/>
            <person name="Bechner M."/>
            <person name="Bellec A."/>
            <person name="Berger A."/>
            <person name="Berges H."/>
            <person name="Bidwell S."/>
            <person name="Bisseling T."/>
            <person name="Choisne N."/>
            <person name="Couloux A."/>
            <person name="Denny R."/>
            <person name="Deshpande S."/>
            <person name="Dai X."/>
            <person name="Doyle J.J."/>
            <person name="Dudez A.M."/>
            <person name="Farmer A.D."/>
            <person name="Fouteau S."/>
            <person name="Franken C."/>
            <person name="Gibelin C."/>
            <person name="Gish J."/>
            <person name="Goldstein S."/>
            <person name="Gonzalez A.J."/>
            <person name="Green P.J."/>
            <person name="Hallab A."/>
            <person name="Hartog M."/>
            <person name="Hua A."/>
            <person name="Humphray S.J."/>
            <person name="Jeong D.H."/>
            <person name="Jing Y."/>
            <person name="Jocker A."/>
            <person name="Kenton S.M."/>
            <person name="Kim D.J."/>
            <person name="Klee K."/>
            <person name="Lai H."/>
            <person name="Lang C."/>
            <person name="Lin S."/>
            <person name="Macmil S.L."/>
            <person name="Magdelenat G."/>
            <person name="Matthews L."/>
            <person name="McCorrison J."/>
            <person name="Monaghan E.L."/>
            <person name="Mun J.H."/>
            <person name="Najar F.Z."/>
            <person name="Nicholson C."/>
            <person name="Noirot C."/>
            <person name="O'Bleness M."/>
            <person name="Paule C.R."/>
            <person name="Poulain J."/>
            <person name="Prion F."/>
            <person name="Qin B."/>
            <person name="Qu C."/>
            <person name="Retzel E.F."/>
            <person name="Riddle C."/>
            <person name="Sallet E."/>
            <person name="Samain S."/>
            <person name="Samson N."/>
            <person name="Sanders I."/>
            <person name="Saurat O."/>
            <person name="Scarpelli C."/>
            <person name="Schiex T."/>
            <person name="Segurens B."/>
            <person name="Severin A.J."/>
            <person name="Sherrier D.J."/>
            <person name="Shi R."/>
            <person name="Sims S."/>
            <person name="Singer S.R."/>
            <person name="Sinharoy S."/>
            <person name="Sterck L."/>
            <person name="Viollet A."/>
            <person name="Wang B.B."/>
            <person name="Wang K."/>
            <person name="Wang M."/>
            <person name="Wang X."/>
            <person name="Warfsmann J."/>
            <person name="Weissenbach J."/>
            <person name="White D.D."/>
            <person name="White J.D."/>
            <person name="Wiley G.B."/>
            <person name="Wincker P."/>
            <person name="Xing Y."/>
            <person name="Yang L."/>
            <person name="Yao Z."/>
            <person name="Ying F."/>
            <person name="Zhai J."/>
            <person name="Zhou L."/>
            <person name="Zuber A."/>
            <person name="Denarie J."/>
            <person name="Dixon R.A."/>
            <person name="May G.D."/>
            <person name="Schwartz D.C."/>
            <person name="Rogers J."/>
            <person name="Quetier F."/>
            <person name="Town C.D."/>
            <person name="Roe B.A."/>
        </authorList>
    </citation>
    <scope>NUCLEOTIDE SEQUENCE [LARGE SCALE GENOMIC DNA]</scope>
    <source>
        <strain evidence="2">A17</strain>
        <strain evidence="3 4">cv. Jemalong A17</strain>
    </source>
</reference>
<accession>G7IVI8</accession>